<dbReference type="EMBL" id="CAFBNE010000012">
    <property type="protein sequence ID" value="CAB4936361.1"/>
    <property type="molecule type" value="Genomic_DNA"/>
</dbReference>
<name>A0A6J7J0A1_9ZZZZ</name>
<feature type="domain" description="N-acetyltransferase" evidence="4">
    <location>
        <begin position="155"/>
        <end position="308"/>
    </location>
</feature>
<keyword evidence="3" id="KW-0012">Acyltransferase</keyword>
<evidence type="ECO:0000259" key="4">
    <source>
        <dbReference type="PROSITE" id="PS51186"/>
    </source>
</evidence>
<evidence type="ECO:0000256" key="2">
    <source>
        <dbReference type="ARBA" id="ARBA00022737"/>
    </source>
</evidence>
<reference evidence="5" key="1">
    <citation type="submission" date="2020-05" db="EMBL/GenBank/DDBJ databases">
        <authorList>
            <person name="Chiriac C."/>
            <person name="Salcher M."/>
            <person name="Ghai R."/>
            <person name="Kavagutti S V."/>
        </authorList>
    </citation>
    <scope>NUCLEOTIDE SEQUENCE</scope>
</reference>
<keyword evidence="2" id="KW-0677">Repeat</keyword>
<accession>A0A6J7J0A1</accession>
<evidence type="ECO:0000256" key="3">
    <source>
        <dbReference type="ARBA" id="ARBA00023315"/>
    </source>
</evidence>
<dbReference type="CDD" id="cd04301">
    <property type="entry name" value="NAT_SF"/>
    <property type="match status" value="2"/>
</dbReference>
<dbReference type="PIRSF" id="PIRSF021524">
    <property type="entry name" value="MSH_acetyltransferase"/>
    <property type="match status" value="1"/>
</dbReference>
<dbReference type="InterPro" id="IPR050832">
    <property type="entry name" value="Bact_Acetyltransf"/>
</dbReference>
<dbReference type="SUPFAM" id="SSF55729">
    <property type="entry name" value="Acyl-CoA N-acyltransferases (Nat)"/>
    <property type="match status" value="1"/>
</dbReference>
<dbReference type="Gene3D" id="3.40.630.30">
    <property type="match status" value="1"/>
</dbReference>
<evidence type="ECO:0000256" key="1">
    <source>
        <dbReference type="ARBA" id="ARBA00022679"/>
    </source>
</evidence>
<keyword evidence="1" id="KW-0808">Transferase</keyword>
<dbReference type="PANTHER" id="PTHR43877">
    <property type="entry name" value="AMINOALKYLPHOSPHONATE N-ACETYLTRANSFERASE-RELATED-RELATED"/>
    <property type="match status" value="1"/>
</dbReference>
<dbReference type="InterPro" id="IPR017813">
    <property type="entry name" value="Mycothiol_AcTrfase"/>
</dbReference>
<protein>
    <submittedName>
        <fullName evidence="5">Unannotated protein</fullName>
    </submittedName>
</protein>
<dbReference type="PROSITE" id="PS51186">
    <property type="entry name" value="GNAT"/>
    <property type="match status" value="2"/>
</dbReference>
<gene>
    <name evidence="5" type="ORF">UFOPK3772_00596</name>
</gene>
<dbReference type="GO" id="GO:0016747">
    <property type="term" value="F:acyltransferase activity, transferring groups other than amino-acyl groups"/>
    <property type="evidence" value="ECO:0007669"/>
    <property type="project" value="InterPro"/>
</dbReference>
<proteinExistence type="inferred from homology"/>
<organism evidence="5">
    <name type="scientific">freshwater metagenome</name>
    <dbReference type="NCBI Taxonomy" id="449393"/>
    <lineage>
        <taxon>unclassified sequences</taxon>
        <taxon>metagenomes</taxon>
        <taxon>ecological metagenomes</taxon>
    </lineage>
</organism>
<evidence type="ECO:0000313" key="5">
    <source>
        <dbReference type="EMBL" id="CAB4936361.1"/>
    </source>
</evidence>
<dbReference type="InterPro" id="IPR016181">
    <property type="entry name" value="Acyl_CoA_acyltransferase"/>
</dbReference>
<feature type="domain" description="N-acetyltransferase" evidence="4">
    <location>
        <begin position="8"/>
        <end position="158"/>
    </location>
</feature>
<dbReference type="Pfam" id="PF00583">
    <property type="entry name" value="Acetyltransf_1"/>
    <property type="match status" value="1"/>
</dbReference>
<dbReference type="HAMAP" id="MF_01698">
    <property type="entry name" value="MshD"/>
    <property type="match status" value="1"/>
</dbReference>
<dbReference type="AlphaFoldDB" id="A0A6J7J0A1"/>
<sequence length="308" mass="33098">MTAIRIAERLDSPATAEVLAVIATITEADGVAPLSEHVLLHLRHGGDEGGRHFIAVDARGAIVGYAHLDSTDEVHGASAELAVHPDHRRCGIAHRLVEALIAATADGRLRLWAHGEQAAGAALAQSFGFTHSRVLWQMRRSLLAPLPEVALPDGISLRTFNPGDDDAPWLALNGLAFAGHPEQGEWTNVDLHQRLSEPWFSPSGFLLASDEATGNLIGFHWTKVHGRHGSHGHEAIGEVYVVGVDPAWGGQGLGRALTLAGLQHLRSLGLGQAMLYVDSTNTAAIHLYESLGFTRWDTDVMYLLTPHT</sequence>
<dbReference type="NCBIfam" id="TIGR03448">
    <property type="entry name" value="mycothiol_MshD"/>
    <property type="match status" value="1"/>
</dbReference>
<dbReference type="Pfam" id="PF13508">
    <property type="entry name" value="Acetyltransf_7"/>
    <property type="match status" value="1"/>
</dbReference>
<dbReference type="InterPro" id="IPR000182">
    <property type="entry name" value="GNAT_dom"/>
</dbReference>